<dbReference type="Gene3D" id="3.40.50.300">
    <property type="entry name" value="P-loop containing nucleotide triphosphate hydrolases"/>
    <property type="match status" value="1"/>
</dbReference>
<evidence type="ECO:0000313" key="9">
    <source>
        <dbReference type="Proteomes" id="UP000244932"/>
    </source>
</evidence>
<evidence type="ECO:0000256" key="6">
    <source>
        <dbReference type="ARBA" id="ARBA00034754"/>
    </source>
</evidence>
<dbReference type="AlphaFoldDB" id="A0A2R8AEJ0"/>
<organism evidence="8 9">
    <name type="scientific">Pontivivens insulae</name>
    <dbReference type="NCBI Taxonomy" id="1639689"/>
    <lineage>
        <taxon>Bacteria</taxon>
        <taxon>Pseudomonadati</taxon>
        <taxon>Pseudomonadota</taxon>
        <taxon>Alphaproteobacteria</taxon>
        <taxon>Rhodobacterales</taxon>
        <taxon>Paracoccaceae</taxon>
        <taxon>Pontivivens</taxon>
    </lineage>
</organism>
<comment type="similarity">
    <text evidence="6">Belongs to the DNA polymerase HolA subunit family.</text>
</comment>
<dbReference type="InterPro" id="IPR027417">
    <property type="entry name" value="P-loop_NTPase"/>
</dbReference>
<evidence type="ECO:0000313" key="8">
    <source>
        <dbReference type="EMBL" id="SPF30683.1"/>
    </source>
</evidence>
<dbReference type="RefSeq" id="WP_108783399.1">
    <property type="nucleotide sequence ID" value="NZ_OMKW01000004.1"/>
</dbReference>
<dbReference type="Proteomes" id="UP000244932">
    <property type="component" value="Unassembled WGS sequence"/>
</dbReference>
<dbReference type="PANTHER" id="PTHR34388:SF1">
    <property type="entry name" value="DNA POLYMERASE III SUBUNIT DELTA"/>
    <property type="match status" value="1"/>
</dbReference>
<dbReference type="InterPro" id="IPR008921">
    <property type="entry name" value="DNA_pol3_clamp-load_cplx_C"/>
</dbReference>
<reference evidence="8 9" key="1">
    <citation type="submission" date="2018-03" db="EMBL/GenBank/DDBJ databases">
        <authorList>
            <person name="Keele B.F."/>
        </authorList>
    </citation>
    <scope>NUCLEOTIDE SEQUENCE [LARGE SCALE GENOMIC DNA]</scope>
    <source>
        <strain evidence="8 9">CeCT 8812</strain>
    </source>
</reference>
<dbReference type="GO" id="GO:0003677">
    <property type="term" value="F:DNA binding"/>
    <property type="evidence" value="ECO:0007669"/>
    <property type="project" value="InterPro"/>
</dbReference>
<dbReference type="PANTHER" id="PTHR34388">
    <property type="entry name" value="DNA POLYMERASE III SUBUNIT DELTA"/>
    <property type="match status" value="1"/>
</dbReference>
<evidence type="ECO:0000256" key="4">
    <source>
        <dbReference type="ARBA" id="ARBA00022705"/>
    </source>
</evidence>
<keyword evidence="5" id="KW-0239">DNA-directed DNA polymerase</keyword>
<comment type="catalytic activity">
    <reaction evidence="7">
        <text>DNA(n) + a 2'-deoxyribonucleoside 5'-triphosphate = DNA(n+1) + diphosphate</text>
        <dbReference type="Rhea" id="RHEA:22508"/>
        <dbReference type="Rhea" id="RHEA-COMP:17339"/>
        <dbReference type="Rhea" id="RHEA-COMP:17340"/>
        <dbReference type="ChEBI" id="CHEBI:33019"/>
        <dbReference type="ChEBI" id="CHEBI:61560"/>
        <dbReference type="ChEBI" id="CHEBI:173112"/>
        <dbReference type="EC" id="2.7.7.7"/>
    </reaction>
</comment>
<keyword evidence="9" id="KW-1185">Reference proteome</keyword>
<sequence length="342" mass="36004">MKLSARDAPGFIARPDVSRSGMLIFGADAMKVAARRKALTDALIGPDGVDEMRFDRMTGADLRSEPARLLDAIKAQGFFPGQRAVLVEEATDGLAKTFSAALDEWQQGDAFIIATAGQLTARSALRKLFEGAPNALALALYDDPPGRAEIEAAIASAGLTNVPTPAFDALSAMGRTLGPGDFAQLLEKIALYKLNDPEPLTVAEVEGLAPQTADAAIDDLIAAVANGAVPKVGVAMMRLAGQGANPTTLCIGATRHFRTLHMAAAMGGGRPEEALGRMRPPVFGPRRDAMAAQIRAWGPARLEAALSALIDTDLQLRSASRAPALSLLERAFIRVAMMRPRG</sequence>
<dbReference type="InterPro" id="IPR005790">
    <property type="entry name" value="DNA_polIII_delta"/>
</dbReference>
<dbReference type="GO" id="GO:0003887">
    <property type="term" value="F:DNA-directed DNA polymerase activity"/>
    <property type="evidence" value="ECO:0007669"/>
    <property type="project" value="UniProtKB-KW"/>
</dbReference>
<evidence type="ECO:0000256" key="2">
    <source>
        <dbReference type="ARBA" id="ARBA00022679"/>
    </source>
</evidence>
<evidence type="ECO:0000256" key="7">
    <source>
        <dbReference type="ARBA" id="ARBA00049244"/>
    </source>
</evidence>
<dbReference type="EMBL" id="OMKW01000004">
    <property type="protein sequence ID" value="SPF30683.1"/>
    <property type="molecule type" value="Genomic_DNA"/>
</dbReference>
<dbReference type="EC" id="2.7.7.7" evidence="1"/>
<keyword evidence="4" id="KW-0235">DNA replication</keyword>
<gene>
    <name evidence="8" type="ORF">POI8812_03025</name>
</gene>
<dbReference type="Gene3D" id="1.20.272.10">
    <property type="match status" value="1"/>
</dbReference>
<keyword evidence="2" id="KW-0808">Transferase</keyword>
<dbReference type="GO" id="GO:0009360">
    <property type="term" value="C:DNA polymerase III complex"/>
    <property type="evidence" value="ECO:0007669"/>
    <property type="project" value="TreeGrafter"/>
</dbReference>
<dbReference type="NCBIfam" id="TIGR01128">
    <property type="entry name" value="holA"/>
    <property type="match status" value="1"/>
</dbReference>
<name>A0A2R8AEJ0_9RHOB</name>
<evidence type="ECO:0000256" key="5">
    <source>
        <dbReference type="ARBA" id="ARBA00022932"/>
    </source>
</evidence>
<evidence type="ECO:0000256" key="1">
    <source>
        <dbReference type="ARBA" id="ARBA00012417"/>
    </source>
</evidence>
<evidence type="ECO:0000256" key="3">
    <source>
        <dbReference type="ARBA" id="ARBA00022695"/>
    </source>
</evidence>
<protein>
    <recommendedName>
        <fullName evidence="1">DNA-directed DNA polymerase</fullName>
        <ecNumber evidence="1">2.7.7.7</ecNumber>
    </recommendedName>
</protein>
<dbReference type="OrthoDB" id="9804983at2"/>
<dbReference type="GO" id="GO:0006261">
    <property type="term" value="P:DNA-templated DNA replication"/>
    <property type="evidence" value="ECO:0007669"/>
    <property type="project" value="TreeGrafter"/>
</dbReference>
<dbReference type="SUPFAM" id="SSF48019">
    <property type="entry name" value="post-AAA+ oligomerization domain-like"/>
    <property type="match status" value="1"/>
</dbReference>
<proteinExistence type="inferred from homology"/>
<accession>A0A2R8AEJ0</accession>
<keyword evidence="3" id="KW-0548">Nucleotidyltransferase</keyword>